<name>A0A8X6NLB2_NEPPI</name>
<evidence type="ECO:0000313" key="1">
    <source>
        <dbReference type="EMBL" id="GFT21742.1"/>
    </source>
</evidence>
<organism evidence="1 2">
    <name type="scientific">Nephila pilipes</name>
    <name type="common">Giant wood spider</name>
    <name type="synonym">Nephila maculata</name>
    <dbReference type="NCBI Taxonomy" id="299642"/>
    <lineage>
        <taxon>Eukaryota</taxon>
        <taxon>Metazoa</taxon>
        <taxon>Ecdysozoa</taxon>
        <taxon>Arthropoda</taxon>
        <taxon>Chelicerata</taxon>
        <taxon>Arachnida</taxon>
        <taxon>Araneae</taxon>
        <taxon>Araneomorphae</taxon>
        <taxon>Entelegynae</taxon>
        <taxon>Araneoidea</taxon>
        <taxon>Nephilidae</taxon>
        <taxon>Nephila</taxon>
    </lineage>
</organism>
<sequence length="87" mass="10044">MGWRLLLGSSVVQRLENNLSSSDLLHKTRQPMFSMRFFRFGRLGISAQISGYSVVGMSRTDSLEEVTREGSDRYNQWVRTNPRVFLS</sequence>
<dbReference type="EMBL" id="BMAW01059572">
    <property type="protein sequence ID" value="GFT21742.1"/>
    <property type="molecule type" value="Genomic_DNA"/>
</dbReference>
<reference evidence="1" key="1">
    <citation type="submission" date="2020-08" db="EMBL/GenBank/DDBJ databases">
        <title>Multicomponent nature underlies the extraordinary mechanical properties of spider dragline silk.</title>
        <authorList>
            <person name="Kono N."/>
            <person name="Nakamura H."/>
            <person name="Mori M."/>
            <person name="Yoshida Y."/>
            <person name="Ohtoshi R."/>
            <person name="Malay A.D."/>
            <person name="Moran D.A.P."/>
            <person name="Tomita M."/>
            <person name="Numata K."/>
            <person name="Arakawa K."/>
        </authorList>
    </citation>
    <scope>NUCLEOTIDE SEQUENCE</scope>
</reference>
<evidence type="ECO:0000313" key="2">
    <source>
        <dbReference type="Proteomes" id="UP000887013"/>
    </source>
</evidence>
<comment type="caution">
    <text evidence="1">The sequence shown here is derived from an EMBL/GenBank/DDBJ whole genome shotgun (WGS) entry which is preliminary data.</text>
</comment>
<gene>
    <name evidence="1" type="ORF">NPIL_630221</name>
</gene>
<protein>
    <submittedName>
        <fullName evidence="1">Uncharacterized protein</fullName>
    </submittedName>
</protein>
<dbReference type="AlphaFoldDB" id="A0A8X6NLB2"/>
<accession>A0A8X6NLB2</accession>
<proteinExistence type="predicted"/>
<dbReference type="Proteomes" id="UP000887013">
    <property type="component" value="Unassembled WGS sequence"/>
</dbReference>
<keyword evidence="2" id="KW-1185">Reference proteome</keyword>